<dbReference type="Pfam" id="PF01261">
    <property type="entry name" value="AP_endonuc_2"/>
    <property type="match status" value="1"/>
</dbReference>
<gene>
    <name evidence="2" type="ORF">BBF96_15150</name>
</gene>
<keyword evidence="3" id="KW-1185">Reference proteome</keyword>
<dbReference type="EMBL" id="CP016379">
    <property type="protein sequence ID" value="AZR74593.1"/>
    <property type="molecule type" value="Genomic_DNA"/>
</dbReference>
<dbReference type="Gene3D" id="3.20.20.150">
    <property type="entry name" value="Divalent-metal-dependent TIM barrel enzymes"/>
    <property type="match status" value="1"/>
</dbReference>
<dbReference type="PANTHER" id="PTHR12110">
    <property type="entry name" value="HYDROXYPYRUVATE ISOMERASE"/>
    <property type="match status" value="1"/>
</dbReference>
<dbReference type="Proteomes" id="UP000267250">
    <property type="component" value="Chromosome"/>
</dbReference>
<accession>A0A3S9T1W4</accession>
<dbReference type="InterPro" id="IPR036237">
    <property type="entry name" value="Xyl_isomerase-like_sf"/>
</dbReference>
<protein>
    <recommendedName>
        <fullName evidence="1">Xylose isomerase-like TIM barrel domain-containing protein</fullName>
    </recommendedName>
</protein>
<reference evidence="2 3" key="1">
    <citation type="submission" date="2016-07" db="EMBL/GenBank/DDBJ databases">
        <title>Genome and transcriptome analysis of iron-reducing fermentative bacteria Anoxybacter fermentans.</title>
        <authorList>
            <person name="Zeng X."/>
            <person name="Shao Z."/>
        </authorList>
    </citation>
    <scope>NUCLEOTIDE SEQUENCE [LARGE SCALE GENOMIC DNA]</scope>
    <source>
        <strain evidence="2 3">DY22613</strain>
    </source>
</reference>
<feature type="domain" description="Xylose isomerase-like TIM barrel" evidence="1">
    <location>
        <begin position="72"/>
        <end position="299"/>
    </location>
</feature>
<evidence type="ECO:0000313" key="3">
    <source>
        <dbReference type="Proteomes" id="UP000267250"/>
    </source>
</evidence>
<sequence length="315" mass="36124">MPFFNFFQKNDIVNRNFCFDLEIYTQKVYLGISAIKLLKNNQKGKVGFIMRLAEQIGLALGSLQDVEVDEGLKKASEHGYLAVEISGDESFSDLGLRGLWPWERRIWNHIKPLLKPFHFKAYHSPYANLNFLTLNPVIRDAALEQIKASIDIAEEMGLSPVIVHPGIPREDMDTRVLDFLITTFLGELAAYAEEKKVKVAIETCEYFSDLSVLKEYIAKIDSPYLGICLDLEETMVEFNELDNDSLCEFIRSISGKLFHVRLHGMDTKWANGRLNYEEVCKTLIRENYNGAVIFHILTEEIDNINKTRDVIYKVG</sequence>
<dbReference type="InterPro" id="IPR013022">
    <property type="entry name" value="Xyl_isomerase-like_TIM-brl"/>
</dbReference>
<proteinExistence type="predicted"/>
<dbReference type="AlphaFoldDB" id="A0A3S9T1W4"/>
<evidence type="ECO:0000259" key="1">
    <source>
        <dbReference type="Pfam" id="PF01261"/>
    </source>
</evidence>
<evidence type="ECO:0000313" key="2">
    <source>
        <dbReference type="EMBL" id="AZR74593.1"/>
    </source>
</evidence>
<name>A0A3S9T1W4_9FIRM</name>
<organism evidence="2 3">
    <name type="scientific">Anoxybacter fermentans</name>
    <dbReference type="NCBI Taxonomy" id="1323375"/>
    <lineage>
        <taxon>Bacteria</taxon>
        <taxon>Bacillati</taxon>
        <taxon>Bacillota</taxon>
        <taxon>Clostridia</taxon>
        <taxon>Halanaerobiales</taxon>
        <taxon>Anoxybacter</taxon>
    </lineage>
</organism>
<dbReference type="KEGG" id="aft:BBF96_15150"/>
<dbReference type="SUPFAM" id="SSF51658">
    <property type="entry name" value="Xylose isomerase-like"/>
    <property type="match status" value="1"/>
</dbReference>
<dbReference type="InterPro" id="IPR050312">
    <property type="entry name" value="IolE/XylAMocC-like"/>
</dbReference>